<evidence type="ECO:0000259" key="1">
    <source>
        <dbReference type="Pfam" id="PF13182"/>
    </source>
</evidence>
<dbReference type="AlphaFoldDB" id="A0A1M6BWE7"/>
<dbReference type="EMBL" id="FQYW01000007">
    <property type="protein sequence ID" value="SHI53102.1"/>
    <property type="molecule type" value="Genomic_DNA"/>
</dbReference>
<organism evidence="2 3">
    <name type="scientific">Anaerovibrio lipolyticus DSM 3074</name>
    <dbReference type="NCBI Taxonomy" id="1120997"/>
    <lineage>
        <taxon>Bacteria</taxon>
        <taxon>Bacillati</taxon>
        <taxon>Bacillota</taxon>
        <taxon>Negativicutes</taxon>
        <taxon>Selenomonadales</taxon>
        <taxon>Selenomonadaceae</taxon>
        <taxon>Anaerovibrio</taxon>
    </lineage>
</organism>
<accession>A0A1M6BWE7</accession>
<dbReference type="Pfam" id="PF13182">
    <property type="entry name" value="DUF4007"/>
    <property type="match status" value="1"/>
</dbReference>
<dbReference type="InterPro" id="IPR025248">
    <property type="entry name" value="DUF4007"/>
</dbReference>
<evidence type="ECO:0000313" key="2">
    <source>
        <dbReference type="EMBL" id="SHI53102.1"/>
    </source>
</evidence>
<dbReference type="Proteomes" id="UP000191240">
    <property type="component" value="Unassembled WGS sequence"/>
</dbReference>
<gene>
    <name evidence="2" type="ORF">SAMN02745671_00878</name>
</gene>
<sequence>MMKFRSHETFFIRKGWLSKGMKYVSKYDDVFVTKDPKPMDRLGIGSNMVKSLRYWMQATGLTEEPKSGKRTQKFTDVGQIIFDRDRYLEEQGTLALIQWQLVSNSELATSWYYFFYLFKMQEFTREDFVQGLKNYVLMENAGEAAADRSYQDDFNCIINTYLPRYKTNTRHTSPENNIACPLGELGLVDIANKEKKLYRKAMLLTSMLPPHIALAIILNAHEGQREIDISKILNDEKSLGRAFNMDMISLLDVLRRIELLGEIKIIRTAGLDVVKILTEKSALECVNQYYQDLEKD</sequence>
<reference evidence="2 3" key="1">
    <citation type="submission" date="2016-11" db="EMBL/GenBank/DDBJ databases">
        <authorList>
            <person name="Jaros S."/>
            <person name="Januszkiewicz K."/>
            <person name="Wedrychowicz H."/>
        </authorList>
    </citation>
    <scope>NUCLEOTIDE SEQUENCE [LARGE SCALE GENOMIC DNA]</scope>
    <source>
        <strain evidence="2 3">DSM 3074</strain>
    </source>
</reference>
<name>A0A1M6BWE7_9FIRM</name>
<protein>
    <recommendedName>
        <fullName evidence="1">DUF4007 domain-containing protein</fullName>
    </recommendedName>
</protein>
<proteinExistence type="predicted"/>
<evidence type="ECO:0000313" key="3">
    <source>
        <dbReference type="Proteomes" id="UP000191240"/>
    </source>
</evidence>
<feature type="domain" description="DUF4007" evidence="1">
    <location>
        <begin position="4"/>
        <end position="290"/>
    </location>
</feature>
<dbReference type="RefSeq" id="WP_234985206.1">
    <property type="nucleotide sequence ID" value="NZ_FQYW01000007.1"/>
</dbReference>